<gene>
    <name evidence="1" type="ORF">JF259_07290</name>
</gene>
<dbReference type="Proteomes" id="UP000610931">
    <property type="component" value="Unassembled WGS sequence"/>
</dbReference>
<keyword evidence="2" id="KW-1185">Reference proteome</keyword>
<name>A0A8J7LNG7_9FLAO</name>
<proteinExistence type="predicted"/>
<dbReference type="Pfam" id="PF08889">
    <property type="entry name" value="WbqC"/>
    <property type="match status" value="1"/>
</dbReference>
<organism evidence="1 2">
    <name type="scientific">Snuella sedimenti</name>
    <dbReference type="NCBI Taxonomy" id="2798802"/>
    <lineage>
        <taxon>Bacteria</taxon>
        <taxon>Pseudomonadati</taxon>
        <taxon>Bacteroidota</taxon>
        <taxon>Flavobacteriia</taxon>
        <taxon>Flavobacteriales</taxon>
        <taxon>Flavobacteriaceae</taxon>
        <taxon>Snuella</taxon>
    </lineage>
</organism>
<dbReference type="InterPro" id="IPR014985">
    <property type="entry name" value="WbqC"/>
</dbReference>
<dbReference type="AlphaFoldDB" id="A0A8J7LNG7"/>
<evidence type="ECO:0000313" key="2">
    <source>
        <dbReference type="Proteomes" id="UP000610931"/>
    </source>
</evidence>
<dbReference type="EMBL" id="JAELVQ010000007">
    <property type="protein sequence ID" value="MBJ6367888.1"/>
    <property type="molecule type" value="Genomic_DNA"/>
</dbReference>
<protein>
    <submittedName>
        <fullName evidence="1">WbqC family protein</fullName>
    </submittedName>
</protein>
<comment type="caution">
    <text evidence="1">The sequence shown here is derived from an EMBL/GenBank/DDBJ whole genome shotgun (WGS) entry which is preliminary data.</text>
</comment>
<reference evidence="1" key="1">
    <citation type="submission" date="2020-12" db="EMBL/GenBank/DDBJ databases">
        <title>Snuella sp. nov., isolated from sediment in Incheon.</title>
        <authorList>
            <person name="Kim W."/>
        </authorList>
    </citation>
    <scope>NUCLEOTIDE SEQUENCE</scope>
    <source>
        <strain evidence="1">CAU 1569</strain>
    </source>
</reference>
<accession>A0A8J7LNG7</accession>
<dbReference type="RefSeq" id="WP_199114653.1">
    <property type="nucleotide sequence ID" value="NZ_JAELVQ010000007.1"/>
</dbReference>
<evidence type="ECO:0000313" key="1">
    <source>
        <dbReference type="EMBL" id="MBJ6367888.1"/>
    </source>
</evidence>
<sequence>MKVAIMQPYFFPYVGYFQLIDAVDTFVFYDDVNFIKKGFINRNSILLDGRAYKFMIPCKKLSQNKMIKETYIDLSDSIIKKMLKTFKHAYHDAPFYNQTIEIIKRVFFSNCKSVSEIAILSVKSICDYLEIDKNWKISSLHHNASIGLEREARIIDITKKEFGDVYINMESGKELYDNKIFKHNNIRLNFLCPKLKNYKQSSEQFIPSLSIIDVLMFNKPKVVKEMLKAYRIDS</sequence>